<feature type="domain" description="Methyltransferase" evidence="2">
    <location>
        <begin position="3"/>
        <end position="86"/>
    </location>
</feature>
<name>A0A9X2FDM7_9BACT</name>
<keyword evidence="4" id="KW-1185">Reference proteome</keyword>
<comment type="caution">
    <text evidence="3">The sequence shown here is derived from an EMBL/GenBank/DDBJ whole genome shotgun (WGS) entry which is preliminary data.</text>
</comment>
<gene>
    <name evidence="3" type="ORF">NG895_19705</name>
</gene>
<evidence type="ECO:0000313" key="4">
    <source>
        <dbReference type="Proteomes" id="UP001155241"/>
    </source>
</evidence>
<keyword evidence="3" id="KW-0808">Transferase</keyword>
<dbReference type="EMBL" id="JAMXLR010000066">
    <property type="protein sequence ID" value="MCO6046132.1"/>
    <property type="molecule type" value="Genomic_DNA"/>
</dbReference>
<dbReference type="GO" id="GO:0032259">
    <property type="term" value="P:methylation"/>
    <property type="evidence" value="ECO:0007669"/>
    <property type="project" value="UniProtKB-KW"/>
</dbReference>
<organism evidence="3 4">
    <name type="scientific">Aeoliella straminimaris</name>
    <dbReference type="NCBI Taxonomy" id="2954799"/>
    <lineage>
        <taxon>Bacteria</taxon>
        <taxon>Pseudomonadati</taxon>
        <taxon>Planctomycetota</taxon>
        <taxon>Planctomycetia</taxon>
        <taxon>Pirellulales</taxon>
        <taxon>Lacipirellulaceae</taxon>
        <taxon>Aeoliella</taxon>
    </lineage>
</organism>
<dbReference type="Pfam" id="PF13649">
    <property type="entry name" value="Methyltransf_25"/>
    <property type="match status" value="1"/>
</dbReference>
<dbReference type="InterPro" id="IPR050723">
    <property type="entry name" value="CFA/CMAS"/>
</dbReference>
<proteinExistence type="predicted"/>
<dbReference type="GO" id="GO:0008168">
    <property type="term" value="F:methyltransferase activity"/>
    <property type="evidence" value="ECO:0007669"/>
    <property type="project" value="UniProtKB-KW"/>
</dbReference>
<feature type="domain" description="Methyltransferase regulatory" evidence="1">
    <location>
        <begin position="160"/>
        <end position="240"/>
    </location>
</feature>
<protein>
    <submittedName>
        <fullName evidence="3">Class I SAM-dependent methyltransferase</fullName>
    </submittedName>
</protein>
<accession>A0A9X2FDM7</accession>
<dbReference type="InterPro" id="IPR041698">
    <property type="entry name" value="Methyltransf_25"/>
</dbReference>
<keyword evidence="3" id="KW-0489">Methyltransferase</keyword>
<dbReference type="PANTHER" id="PTHR43667:SF2">
    <property type="entry name" value="FATTY ACID C-METHYL TRANSFERASE"/>
    <property type="match status" value="1"/>
</dbReference>
<dbReference type="Pfam" id="PF10119">
    <property type="entry name" value="MethyTransf_Reg"/>
    <property type="match status" value="1"/>
</dbReference>
<dbReference type="AlphaFoldDB" id="A0A9X2FDM7"/>
<dbReference type="CDD" id="cd02440">
    <property type="entry name" value="AdoMet_MTases"/>
    <property type="match status" value="1"/>
</dbReference>
<dbReference type="SUPFAM" id="SSF53335">
    <property type="entry name" value="S-adenosyl-L-methionine-dependent methyltransferases"/>
    <property type="match status" value="1"/>
</dbReference>
<sequence>MVMAERFASSQFLGIDFAANEIASAQALAKEVGLKNVAFEQADLLNWDPDGEQYDYIIAYGLFSWVPDEVKERLFQVCRECLSPRGIACISYMTYPGCKQPESLRDLLQLRTEQCSSSEEKVAAAHRVLDFLDRAYGNLPSVPHSSYLRDEVQKIRQKEPHFLLLDELGVERDPCYLLQFVSWAAEHDLYYLGESELHMMFLENLPPESARELSAMNLDRLQTEQLIDYVVNRSFRCSLLASSDTGREPHLDALAMRKLCLKPRFKPAGRAREEYSEAQFASRFSGEVTLRGVPLVTFCLTLASFPDSFTEFSILLKSAETLAGKKFQNDEVARLCEDLLSLLVRKQVEVSAVSYAPPKSLPVKPCLTPLNRTLAQRHAMVATSNHTACKLGSYEKSLCALMNGTRTLAEIREVSGHWHGTKPIEQTLEVLRISGALEDA</sequence>
<dbReference type="Proteomes" id="UP001155241">
    <property type="component" value="Unassembled WGS sequence"/>
</dbReference>
<evidence type="ECO:0000259" key="1">
    <source>
        <dbReference type="Pfam" id="PF10119"/>
    </source>
</evidence>
<evidence type="ECO:0000259" key="2">
    <source>
        <dbReference type="Pfam" id="PF13649"/>
    </source>
</evidence>
<evidence type="ECO:0000313" key="3">
    <source>
        <dbReference type="EMBL" id="MCO6046132.1"/>
    </source>
</evidence>
<dbReference type="Gene3D" id="3.40.50.150">
    <property type="entry name" value="Vaccinia Virus protein VP39"/>
    <property type="match status" value="1"/>
</dbReference>
<dbReference type="PANTHER" id="PTHR43667">
    <property type="entry name" value="CYCLOPROPANE-FATTY-ACYL-PHOSPHOLIPID SYNTHASE"/>
    <property type="match status" value="1"/>
</dbReference>
<dbReference type="InterPro" id="IPR029063">
    <property type="entry name" value="SAM-dependent_MTases_sf"/>
</dbReference>
<dbReference type="InterPro" id="IPR018773">
    <property type="entry name" value="MeTrfase_reg_dom_prd"/>
</dbReference>
<reference evidence="3" key="1">
    <citation type="submission" date="2022-06" db="EMBL/GenBank/DDBJ databases">
        <title>Aeoliella straminimaris, a novel planctomycete from sediments.</title>
        <authorList>
            <person name="Vitorino I.R."/>
            <person name="Lage O.M."/>
        </authorList>
    </citation>
    <scope>NUCLEOTIDE SEQUENCE</scope>
    <source>
        <strain evidence="3">ICT_H6.2</strain>
    </source>
</reference>